<keyword evidence="3" id="KW-0238">DNA-binding</keyword>
<keyword evidence="4" id="KW-0233">DNA recombination</keyword>
<dbReference type="CDD" id="cd03768">
    <property type="entry name" value="SR_ResInv"/>
    <property type="match status" value="1"/>
</dbReference>
<dbReference type="PANTHER" id="PTHR30461:SF26">
    <property type="entry name" value="RESOLVASE HOMOLOG YNEB"/>
    <property type="match status" value="1"/>
</dbReference>
<dbReference type="InterPro" id="IPR006119">
    <property type="entry name" value="Resolv_N"/>
</dbReference>
<dbReference type="InterPro" id="IPR036162">
    <property type="entry name" value="Resolvase-like_N_sf"/>
</dbReference>
<dbReference type="SMART" id="SM00857">
    <property type="entry name" value="Resolvase"/>
    <property type="match status" value="1"/>
</dbReference>
<comment type="caution">
    <text evidence="7">The sequence shown here is derived from an EMBL/GenBank/DDBJ whole genome shotgun (WGS) entry which is preliminary data.</text>
</comment>
<evidence type="ECO:0000313" key="8">
    <source>
        <dbReference type="Proteomes" id="UP000765160"/>
    </source>
</evidence>
<gene>
    <name evidence="7" type="ORF">HB662_28610</name>
</gene>
<comment type="similarity">
    <text evidence="1">Belongs to the site-specific recombinase resolvase family.</text>
</comment>
<reference evidence="7 8" key="1">
    <citation type="submission" date="2020-03" db="EMBL/GenBank/DDBJ databases">
        <title>Roseomonas selenitidurans sp. nov. isolated from soil.</title>
        <authorList>
            <person name="Liu H."/>
        </authorList>
    </citation>
    <scope>NUCLEOTIDE SEQUENCE [LARGE SCALE GENOMIC DNA]</scope>
    <source>
        <strain evidence="7 8">JCM 15073</strain>
    </source>
</reference>
<dbReference type="Gene3D" id="1.10.10.60">
    <property type="entry name" value="Homeodomain-like"/>
    <property type="match status" value="1"/>
</dbReference>
<organism evidence="7 8">
    <name type="scientific">Falsiroseomonas frigidaquae</name>
    <dbReference type="NCBI Taxonomy" id="487318"/>
    <lineage>
        <taxon>Bacteria</taxon>
        <taxon>Pseudomonadati</taxon>
        <taxon>Pseudomonadota</taxon>
        <taxon>Alphaproteobacteria</taxon>
        <taxon>Acetobacterales</taxon>
        <taxon>Roseomonadaceae</taxon>
        <taxon>Falsiroseomonas</taxon>
    </lineage>
</organism>
<accession>A0ABX1F8P1</accession>
<sequence length="199" mass="21804">MTETDPQNRAIGYARVSTYGQTLDAQLDELKAAGCATIYREKATGAKVERRELQRMLKRLDAGDVVTVTRIDRLARSTFDLFSIVRSIVDAGGQFRSLAEPWADSATSTGRLMLAVLGGLADVERDLIRVRTAEGRSRAKTRGQHMGRPSALTAQQAAEARQRRRDGATLKELAASYNVSQATISRLSKNYSQGGVRES</sequence>
<proteinExistence type="inferred from homology"/>
<dbReference type="PANTHER" id="PTHR30461">
    <property type="entry name" value="DNA-INVERTASE FROM LAMBDOID PROPHAGE"/>
    <property type="match status" value="1"/>
</dbReference>
<dbReference type="InterPro" id="IPR050639">
    <property type="entry name" value="SSR_resolvase"/>
</dbReference>
<evidence type="ECO:0000256" key="3">
    <source>
        <dbReference type="ARBA" id="ARBA00023125"/>
    </source>
</evidence>
<dbReference type="Proteomes" id="UP000765160">
    <property type="component" value="Unassembled WGS sequence"/>
</dbReference>
<feature type="active site" description="O-(5'-phospho-DNA)-serine intermediate" evidence="5">
    <location>
        <position position="17"/>
    </location>
</feature>
<keyword evidence="8" id="KW-1185">Reference proteome</keyword>
<dbReference type="SUPFAM" id="SSF53041">
    <property type="entry name" value="Resolvase-like"/>
    <property type="match status" value="1"/>
</dbReference>
<dbReference type="InterPro" id="IPR009057">
    <property type="entry name" value="Homeodomain-like_sf"/>
</dbReference>
<dbReference type="PROSITE" id="PS51736">
    <property type="entry name" value="RECOMBINASES_3"/>
    <property type="match status" value="1"/>
</dbReference>
<evidence type="ECO:0000256" key="2">
    <source>
        <dbReference type="ARBA" id="ARBA00022908"/>
    </source>
</evidence>
<dbReference type="EMBL" id="JAAVTX010000015">
    <property type="protein sequence ID" value="NKE48761.1"/>
    <property type="molecule type" value="Genomic_DNA"/>
</dbReference>
<evidence type="ECO:0000256" key="4">
    <source>
        <dbReference type="ARBA" id="ARBA00023172"/>
    </source>
</evidence>
<protein>
    <submittedName>
        <fullName evidence="7">Recombinase family protein</fullName>
    </submittedName>
</protein>
<evidence type="ECO:0000313" key="7">
    <source>
        <dbReference type="EMBL" id="NKE48761.1"/>
    </source>
</evidence>
<feature type="domain" description="Resolvase/invertase-type recombinase catalytic" evidence="6">
    <location>
        <begin position="9"/>
        <end position="143"/>
    </location>
</feature>
<dbReference type="CDD" id="cd00569">
    <property type="entry name" value="HTH_Hin_like"/>
    <property type="match status" value="1"/>
</dbReference>
<dbReference type="Pfam" id="PF00239">
    <property type="entry name" value="Resolvase"/>
    <property type="match status" value="1"/>
</dbReference>
<evidence type="ECO:0000256" key="5">
    <source>
        <dbReference type="PROSITE-ProRule" id="PRU10137"/>
    </source>
</evidence>
<dbReference type="InterPro" id="IPR006118">
    <property type="entry name" value="Recombinase_CS"/>
</dbReference>
<dbReference type="Gene3D" id="3.40.50.1390">
    <property type="entry name" value="Resolvase, N-terminal catalytic domain"/>
    <property type="match status" value="1"/>
</dbReference>
<dbReference type="RefSeq" id="WP_168055461.1">
    <property type="nucleotide sequence ID" value="NZ_JAATJR010000015.1"/>
</dbReference>
<keyword evidence="2" id="KW-0229">DNA integration</keyword>
<evidence type="ECO:0000259" key="6">
    <source>
        <dbReference type="PROSITE" id="PS51736"/>
    </source>
</evidence>
<dbReference type="SUPFAM" id="SSF46689">
    <property type="entry name" value="Homeodomain-like"/>
    <property type="match status" value="1"/>
</dbReference>
<dbReference type="PROSITE" id="PS00397">
    <property type="entry name" value="RECOMBINASES_1"/>
    <property type="match status" value="1"/>
</dbReference>
<name>A0ABX1F8P1_9PROT</name>
<evidence type="ECO:0000256" key="1">
    <source>
        <dbReference type="ARBA" id="ARBA00009913"/>
    </source>
</evidence>